<sequence length="162" mass="16622">MNTAAHLPVWPFALLAVLLAVGYRQSRSRLVRPATLVTLAAAMLALSFFGAIATFGAGAVPVLAWAAGFAATVSWGAPLLTPRGLAREGGAVRMPGSWVPMGLMLGIFMTKFGLGVAAGVHAEVLHQAWFIAAACAALGLLSGAFAARARAVRHFERAAAAA</sequence>
<dbReference type="RefSeq" id="WP_394397739.1">
    <property type="nucleotide sequence ID" value="NZ_JBIGHW010000005.1"/>
</dbReference>
<feature type="transmembrane region" description="Helical" evidence="1">
    <location>
        <begin position="62"/>
        <end position="81"/>
    </location>
</feature>
<keyword evidence="1" id="KW-1133">Transmembrane helix</keyword>
<comment type="caution">
    <text evidence="2">The sequence shown here is derived from an EMBL/GenBank/DDBJ whole genome shotgun (WGS) entry which is preliminary data.</text>
</comment>
<feature type="transmembrane region" description="Helical" evidence="1">
    <location>
        <begin position="102"/>
        <end position="122"/>
    </location>
</feature>
<dbReference type="Proteomes" id="UP001606301">
    <property type="component" value="Unassembled WGS sequence"/>
</dbReference>
<feature type="transmembrane region" description="Helical" evidence="1">
    <location>
        <begin position="6"/>
        <end position="23"/>
    </location>
</feature>
<evidence type="ECO:0000256" key="1">
    <source>
        <dbReference type="SAM" id="Phobius"/>
    </source>
</evidence>
<evidence type="ECO:0008006" key="4">
    <source>
        <dbReference type="Google" id="ProtNLM"/>
    </source>
</evidence>
<dbReference type="EMBL" id="JBIGHW010000005">
    <property type="protein sequence ID" value="MFG6441423.1"/>
    <property type="molecule type" value="Genomic_DNA"/>
</dbReference>
<feature type="transmembrane region" description="Helical" evidence="1">
    <location>
        <begin position="128"/>
        <end position="147"/>
    </location>
</feature>
<protein>
    <recommendedName>
        <fullName evidence="4">Transmembrane protein</fullName>
    </recommendedName>
</protein>
<keyword evidence="1" id="KW-0472">Membrane</keyword>
<name>A0ABW7FJA5_9BURK</name>
<organism evidence="2 3">
    <name type="scientific">Pelomonas margarita</name>
    <dbReference type="NCBI Taxonomy" id="3299031"/>
    <lineage>
        <taxon>Bacteria</taxon>
        <taxon>Pseudomonadati</taxon>
        <taxon>Pseudomonadota</taxon>
        <taxon>Betaproteobacteria</taxon>
        <taxon>Burkholderiales</taxon>
        <taxon>Sphaerotilaceae</taxon>
        <taxon>Roseateles</taxon>
    </lineage>
</organism>
<evidence type="ECO:0000313" key="2">
    <source>
        <dbReference type="EMBL" id="MFG6441423.1"/>
    </source>
</evidence>
<feature type="transmembrane region" description="Helical" evidence="1">
    <location>
        <begin position="35"/>
        <end position="56"/>
    </location>
</feature>
<gene>
    <name evidence="2" type="ORF">ACG0Z3_12105</name>
</gene>
<reference evidence="2 3" key="1">
    <citation type="submission" date="2024-08" db="EMBL/GenBank/DDBJ databases">
        <authorList>
            <person name="Lu H."/>
        </authorList>
    </citation>
    <scope>NUCLEOTIDE SEQUENCE [LARGE SCALE GENOMIC DNA]</scope>
    <source>
        <strain evidence="2 3">LKC17W</strain>
    </source>
</reference>
<keyword evidence="1" id="KW-0812">Transmembrane</keyword>
<evidence type="ECO:0000313" key="3">
    <source>
        <dbReference type="Proteomes" id="UP001606301"/>
    </source>
</evidence>
<accession>A0ABW7FJA5</accession>
<proteinExistence type="predicted"/>
<keyword evidence="3" id="KW-1185">Reference proteome</keyword>